<dbReference type="EMBL" id="LNIX01000005">
    <property type="protein sequence ID" value="OXA53890.1"/>
    <property type="molecule type" value="Genomic_DNA"/>
</dbReference>
<comment type="caution">
    <text evidence="1">The sequence shown here is derived from an EMBL/GenBank/DDBJ whole genome shotgun (WGS) entry which is preliminary data.</text>
</comment>
<proteinExistence type="predicted"/>
<organism evidence="1 2">
    <name type="scientific">Folsomia candida</name>
    <name type="common">Springtail</name>
    <dbReference type="NCBI Taxonomy" id="158441"/>
    <lineage>
        <taxon>Eukaryota</taxon>
        <taxon>Metazoa</taxon>
        <taxon>Ecdysozoa</taxon>
        <taxon>Arthropoda</taxon>
        <taxon>Hexapoda</taxon>
        <taxon>Collembola</taxon>
        <taxon>Entomobryomorpha</taxon>
        <taxon>Isotomoidea</taxon>
        <taxon>Isotomidae</taxon>
        <taxon>Proisotominae</taxon>
        <taxon>Folsomia</taxon>
    </lineage>
</organism>
<dbReference type="AlphaFoldDB" id="A0A226E934"/>
<name>A0A226E934_FOLCA</name>
<evidence type="ECO:0000313" key="2">
    <source>
        <dbReference type="Proteomes" id="UP000198287"/>
    </source>
</evidence>
<dbReference type="Proteomes" id="UP000198287">
    <property type="component" value="Unassembled WGS sequence"/>
</dbReference>
<reference evidence="1 2" key="1">
    <citation type="submission" date="2015-12" db="EMBL/GenBank/DDBJ databases">
        <title>The genome of Folsomia candida.</title>
        <authorList>
            <person name="Faddeeva A."/>
            <person name="Derks M.F."/>
            <person name="Anvar Y."/>
            <person name="Smit S."/>
            <person name="Van Straalen N."/>
            <person name="Roelofs D."/>
        </authorList>
    </citation>
    <scope>NUCLEOTIDE SEQUENCE [LARGE SCALE GENOMIC DNA]</scope>
    <source>
        <strain evidence="1 2">VU population</strain>
        <tissue evidence="1">Whole body</tissue>
    </source>
</reference>
<protein>
    <submittedName>
        <fullName evidence="1">Uncharacterized protein</fullName>
    </submittedName>
</protein>
<sequence>MAQIQTQICPLFLNYFTHFVSNGISELNPVVHTNPISPQTIIHYELVLNSTDLNLYFDFPSKFKTGIDFLVFRIENTKDISNVVMFLSRISVSRHNPDYVIFQMSQVSEFHDETSRKFFKILYKFGITSKYLVHLTNQESLHLLNLINSQTLLPVKDDNPDSLDVLWFSSHQNLQEYDVHCAAYEADFVLDELSDRLNFSCTNDINSPDNFGALKRSHLAVDEIGLKFGDPYLIQKWVWSPYAAHLDFFDFTVFAPRDEELQRMTVLLRPFQTHHNYPYPHGYPCGYPLPATRYEN</sequence>
<evidence type="ECO:0000313" key="1">
    <source>
        <dbReference type="EMBL" id="OXA53890.1"/>
    </source>
</evidence>
<keyword evidence="2" id="KW-1185">Reference proteome</keyword>
<gene>
    <name evidence="1" type="ORF">Fcan01_10381</name>
</gene>
<accession>A0A226E934</accession>